<feature type="region of interest" description="Disordered" evidence="1">
    <location>
        <begin position="45"/>
        <end position="69"/>
    </location>
</feature>
<protein>
    <submittedName>
        <fullName evidence="2">Uncharacterized protein</fullName>
    </submittedName>
</protein>
<evidence type="ECO:0000313" key="2">
    <source>
        <dbReference type="EMBL" id="MEQ2204683.1"/>
    </source>
</evidence>
<keyword evidence="3" id="KW-1185">Reference proteome</keyword>
<comment type="caution">
    <text evidence="2">The sequence shown here is derived from an EMBL/GenBank/DDBJ whole genome shotgun (WGS) entry which is preliminary data.</text>
</comment>
<accession>A0ABV0RAL4</accession>
<proteinExistence type="predicted"/>
<dbReference type="Proteomes" id="UP001434883">
    <property type="component" value="Unassembled WGS sequence"/>
</dbReference>
<sequence length="94" mass="10234">MAEGCFLTALQPNSSCTAYVLPSDEQSVDPLAKVRRVQEQVRMRLAERKSSSLPRLSNSQLGPATGERRGVGKVQLPVSGGCPLLRYNGVQDYI</sequence>
<evidence type="ECO:0000256" key="1">
    <source>
        <dbReference type="SAM" id="MobiDB-lite"/>
    </source>
</evidence>
<dbReference type="EMBL" id="JAHRIN010037133">
    <property type="protein sequence ID" value="MEQ2204683.1"/>
    <property type="molecule type" value="Genomic_DNA"/>
</dbReference>
<gene>
    <name evidence="2" type="ORF">XENOCAPTIV_016960</name>
</gene>
<feature type="compositionally biased region" description="Polar residues" evidence="1">
    <location>
        <begin position="51"/>
        <end position="62"/>
    </location>
</feature>
<feature type="non-terminal residue" evidence="2">
    <location>
        <position position="94"/>
    </location>
</feature>
<organism evidence="2 3">
    <name type="scientific">Xenoophorus captivus</name>
    <dbReference type="NCBI Taxonomy" id="1517983"/>
    <lineage>
        <taxon>Eukaryota</taxon>
        <taxon>Metazoa</taxon>
        <taxon>Chordata</taxon>
        <taxon>Craniata</taxon>
        <taxon>Vertebrata</taxon>
        <taxon>Euteleostomi</taxon>
        <taxon>Actinopterygii</taxon>
        <taxon>Neopterygii</taxon>
        <taxon>Teleostei</taxon>
        <taxon>Neoteleostei</taxon>
        <taxon>Acanthomorphata</taxon>
        <taxon>Ovalentaria</taxon>
        <taxon>Atherinomorphae</taxon>
        <taxon>Cyprinodontiformes</taxon>
        <taxon>Goodeidae</taxon>
        <taxon>Xenoophorus</taxon>
    </lineage>
</organism>
<reference evidence="2 3" key="1">
    <citation type="submission" date="2021-06" db="EMBL/GenBank/DDBJ databases">
        <authorList>
            <person name="Palmer J.M."/>
        </authorList>
    </citation>
    <scope>NUCLEOTIDE SEQUENCE [LARGE SCALE GENOMIC DNA]</scope>
    <source>
        <strain evidence="2 3">XC_2019</strain>
        <tissue evidence="2">Muscle</tissue>
    </source>
</reference>
<name>A0ABV0RAL4_9TELE</name>
<evidence type="ECO:0000313" key="3">
    <source>
        <dbReference type="Proteomes" id="UP001434883"/>
    </source>
</evidence>